<sequence>MPPSLASLSEKLPPSPNDSQIGMDLRKTALLRSLLLRTEDKAPPAGTPRPPARISRMQEHPQQAQRPMRIKDLDRDDYQAVHRKCTMALHYLRTESIP</sequence>
<feature type="region of interest" description="Disordered" evidence="1">
    <location>
        <begin position="1"/>
        <end position="24"/>
    </location>
</feature>
<keyword evidence="3" id="KW-1185">Reference proteome</keyword>
<comment type="caution">
    <text evidence="2">The sequence shown here is derived from an EMBL/GenBank/DDBJ whole genome shotgun (WGS) entry which is preliminary data.</text>
</comment>
<dbReference type="Proteomes" id="UP001489004">
    <property type="component" value="Unassembled WGS sequence"/>
</dbReference>
<dbReference type="AlphaFoldDB" id="A0AAW1P4R5"/>
<gene>
    <name evidence="2" type="ORF">WJX72_007744</name>
</gene>
<protein>
    <submittedName>
        <fullName evidence="2">Uncharacterized protein</fullName>
    </submittedName>
</protein>
<name>A0AAW1P4R5_9CHLO</name>
<reference evidence="2 3" key="1">
    <citation type="journal article" date="2024" name="Nat. Commun.">
        <title>Phylogenomics reveals the evolutionary origins of lichenization in chlorophyte algae.</title>
        <authorList>
            <person name="Puginier C."/>
            <person name="Libourel C."/>
            <person name="Otte J."/>
            <person name="Skaloud P."/>
            <person name="Haon M."/>
            <person name="Grisel S."/>
            <person name="Petersen M."/>
            <person name="Berrin J.G."/>
            <person name="Delaux P.M."/>
            <person name="Dal Grande F."/>
            <person name="Keller J."/>
        </authorList>
    </citation>
    <scope>NUCLEOTIDE SEQUENCE [LARGE SCALE GENOMIC DNA]</scope>
    <source>
        <strain evidence="2 3">SAG 2043</strain>
    </source>
</reference>
<feature type="region of interest" description="Disordered" evidence="1">
    <location>
        <begin position="36"/>
        <end position="72"/>
    </location>
</feature>
<organism evidence="2 3">
    <name type="scientific">[Myrmecia] bisecta</name>
    <dbReference type="NCBI Taxonomy" id="41462"/>
    <lineage>
        <taxon>Eukaryota</taxon>
        <taxon>Viridiplantae</taxon>
        <taxon>Chlorophyta</taxon>
        <taxon>core chlorophytes</taxon>
        <taxon>Trebouxiophyceae</taxon>
        <taxon>Trebouxiales</taxon>
        <taxon>Trebouxiaceae</taxon>
        <taxon>Myrmecia</taxon>
    </lineage>
</organism>
<evidence type="ECO:0000313" key="2">
    <source>
        <dbReference type="EMBL" id="KAK9803951.1"/>
    </source>
</evidence>
<accession>A0AAW1P4R5</accession>
<evidence type="ECO:0000256" key="1">
    <source>
        <dbReference type="SAM" id="MobiDB-lite"/>
    </source>
</evidence>
<dbReference type="EMBL" id="JALJOR010000019">
    <property type="protein sequence ID" value="KAK9803951.1"/>
    <property type="molecule type" value="Genomic_DNA"/>
</dbReference>
<evidence type="ECO:0000313" key="3">
    <source>
        <dbReference type="Proteomes" id="UP001489004"/>
    </source>
</evidence>
<proteinExistence type="predicted"/>